<reference evidence="1 2" key="1">
    <citation type="submission" date="2019-01" db="EMBL/GenBank/DDBJ databases">
        <title>Complete genome sequence of Cohnella hallensis HS21 isolated from Korean fir (Abies koreana) rhizospheric soil.</title>
        <authorList>
            <person name="Jiang L."/>
            <person name="Kang S.W."/>
            <person name="Kim S."/>
            <person name="Jung J."/>
            <person name="Kim C.Y."/>
            <person name="Kim D.H."/>
            <person name="Kim S.W."/>
            <person name="Lee J."/>
        </authorList>
    </citation>
    <scope>NUCLEOTIDE SEQUENCE [LARGE SCALE GENOMIC DNA]</scope>
    <source>
        <strain evidence="1 2">HS21</strain>
    </source>
</reference>
<organism evidence="1 2">
    <name type="scientific">Cohnella abietis</name>
    <dbReference type="NCBI Taxonomy" id="2507935"/>
    <lineage>
        <taxon>Bacteria</taxon>
        <taxon>Bacillati</taxon>
        <taxon>Bacillota</taxon>
        <taxon>Bacilli</taxon>
        <taxon>Bacillales</taxon>
        <taxon>Paenibacillaceae</taxon>
        <taxon>Cohnella</taxon>
    </lineage>
</organism>
<protein>
    <submittedName>
        <fullName evidence="1">Uncharacterized protein</fullName>
    </submittedName>
</protein>
<name>A0A3T1D6W4_9BACL</name>
<gene>
    <name evidence="1" type="ORF">KCTCHS21_32130</name>
</gene>
<accession>A0A3T1D6W4</accession>
<dbReference type="EMBL" id="AP019400">
    <property type="protein sequence ID" value="BBI33814.1"/>
    <property type="molecule type" value="Genomic_DNA"/>
</dbReference>
<evidence type="ECO:0000313" key="1">
    <source>
        <dbReference type="EMBL" id="BBI33814.1"/>
    </source>
</evidence>
<dbReference type="AlphaFoldDB" id="A0A3T1D6W4"/>
<dbReference type="OrthoDB" id="2678397at2"/>
<keyword evidence="2" id="KW-1185">Reference proteome</keyword>
<dbReference type="Proteomes" id="UP000289856">
    <property type="component" value="Chromosome"/>
</dbReference>
<sequence length="126" mass="14692">MQTAQYVIGTTRVQPELTNVYNEQADLTVWQKWLEGAAKPQAFPEDKNINIIQVIAFYYEVKGQTMRTDSYMLVTFKDGTLYMKQIRPPNKIQDVDPYNESENDLIIRRAGMDGWCQMGDIHKRLL</sequence>
<proteinExistence type="predicted"/>
<evidence type="ECO:0000313" key="2">
    <source>
        <dbReference type="Proteomes" id="UP000289856"/>
    </source>
</evidence>
<dbReference type="KEGG" id="cohn:KCTCHS21_32130"/>
<dbReference type="RefSeq" id="WP_130610128.1">
    <property type="nucleotide sequence ID" value="NZ_AP019400.1"/>
</dbReference>